<keyword evidence="2" id="KW-1185">Reference proteome</keyword>
<reference evidence="1 2" key="1">
    <citation type="journal article" date="2019" name="Nat. Ecol. Evol.">
        <title>Megaphylogeny resolves global patterns of mushroom evolution.</title>
        <authorList>
            <person name="Varga T."/>
            <person name="Krizsan K."/>
            <person name="Foldi C."/>
            <person name="Dima B."/>
            <person name="Sanchez-Garcia M."/>
            <person name="Sanchez-Ramirez S."/>
            <person name="Szollosi G.J."/>
            <person name="Szarkandi J.G."/>
            <person name="Papp V."/>
            <person name="Albert L."/>
            <person name="Andreopoulos W."/>
            <person name="Angelini C."/>
            <person name="Antonin V."/>
            <person name="Barry K.W."/>
            <person name="Bougher N.L."/>
            <person name="Buchanan P."/>
            <person name="Buyck B."/>
            <person name="Bense V."/>
            <person name="Catcheside P."/>
            <person name="Chovatia M."/>
            <person name="Cooper J."/>
            <person name="Damon W."/>
            <person name="Desjardin D."/>
            <person name="Finy P."/>
            <person name="Geml J."/>
            <person name="Haridas S."/>
            <person name="Hughes K."/>
            <person name="Justo A."/>
            <person name="Karasinski D."/>
            <person name="Kautmanova I."/>
            <person name="Kiss B."/>
            <person name="Kocsube S."/>
            <person name="Kotiranta H."/>
            <person name="LaButti K.M."/>
            <person name="Lechner B.E."/>
            <person name="Liimatainen K."/>
            <person name="Lipzen A."/>
            <person name="Lukacs Z."/>
            <person name="Mihaltcheva S."/>
            <person name="Morgado L.N."/>
            <person name="Niskanen T."/>
            <person name="Noordeloos M.E."/>
            <person name="Ohm R.A."/>
            <person name="Ortiz-Santana B."/>
            <person name="Ovrebo C."/>
            <person name="Racz N."/>
            <person name="Riley R."/>
            <person name="Savchenko A."/>
            <person name="Shiryaev A."/>
            <person name="Soop K."/>
            <person name="Spirin V."/>
            <person name="Szebenyi C."/>
            <person name="Tomsovsky M."/>
            <person name="Tulloss R.E."/>
            <person name="Uehling J."/>
            <person name="Grigoriev I.V."/>
            <person name="Vagvolgyi C."/>
            <person name="Papp T."/>
            <person name="Martin F.M."/>
            <person name="Miettinen O."/>
            <person name="Hibbett D.S."/>
            <person name="Nagy L.G."/>
        </authorList>
    </citation>
    <scope>NUCLEOTIDE SEQUENCE [LARGE SCALE GENOMIC DNA]</scope>
    <source>
        <strain evidence="1 2">CBS 309.79</strain>
    </source>
</reference>
<dbReference type="Proteomes" id="UP000305067">
    <property type="component" value="Unassembled WGS sequence"/>
</dbReference>
<dbReference type="AlphaFoldDB" id="A0A5C3Q216"/>
<gene>
    <name evidence="1" type="ORF">BDV98DRAFT_516828</name>
</gene>
<protein>
    <submittedName>
        <fullName evidence="1">Uncharacterized protein</fullName>
    </submittedName>
</protein>
<dbReference type="InterPro" id="IPR021109">
    <property type="entry name" value="Peptidase_aspartic_dom_sf"/>
</dbReference>
<dbReference type="EMBL" id="ML178872">
    <property type="protein sequence ID" value="TFK95861.1"/>
    <property type="molecule type" value="Genomic_DNA"/>
</dbReference>
<organism evidence="1 2">
    <name type="scientific">Pterulicium gracile</name>
    <dbReference type="NCBI Taxonomy" id="1884261"/>
    <lineage>
        <taxon>Eukaryota</taxon>
        <taxon>Fungi</taxon>
        <taxon>Dikarya</taxon>
        <taxon>Basidiomycota</taxon>
        <taxon>Agaricomycotina</taxon>
        <taxon>Agaricomycetes</taxon>
        <taxon>Agaricomycetidae</taxon>
        <taxon>Agaricales</taxon>
        <taxon>Pleurotineae</taxon>
        <taxon>Pterulaceae</taxon>
        <taxon>Pterulicium</taxon>
    </lineage>
</organism>
<name>A0A5C3Q216_9AGAR</name>
<evidence type="ECO:0000313" key="2">
    <source>
        <dbReference type="Proteomes" id="UP000305067"/>
    </source>
</evidence>
<evidence type="ECO:0000313" key="1">
    <source>
        <dbReference type="EMBL" id="TFK95861.1"/>
    </source>
</evidence>
<proteinExistence type="predicted"/>
<accession>A0A5C3Q216</accession>
<dbReference type="Gene3D" id="2.40.70.10">
    <property type="entry name" value="Acid Proteases"/>
    <property type="match status" value="1"/>
</dbReference>
<feature type="non-terminal residue" evidence="1">
    <location>
        <position position="1"/>
    </location>
</feature>
<dbReference type="OrthoDB" id="2802569at2759"/>
<sequence length="74" mass="8651">HTEELAFQVTDIGNNNLILGIKWLCRHNPTINWDCYTMDFESDFCRSNCTLRPTPSPTPKTTPLTYSYYPTGYW</sequence>